<accession>A0AAF3FPQ5</accession>
<dbReference type="Proteomes" id="UP000887575">
    <property type="component" value="Unassembled WGS sequence"/>
</dbReference>
<feature type="region of interest" description="Disordered" evidence="1">
    <location>
        <begin position="60"/>
        <end position="121"/>
    </location>
</feature>
<name>A0AAF3FPQ5_9BILA</name>
<dbReference type="WBParaSite" id="MBELARI_LOCUS9203">
    <property type="protein sequence ID" value="MBELARI_LOCUS9203"/>
    <property type="gene ID" value="MBELARI_LOCUS9203"/>
</dbReference>
<reference evidence="4" key="1">
    <citation type="submission" date="2024-02" db="UniProtKB">
        <authorList>
            <consortium name="WormBaseParasite"/>
        </authorList>
    </citation>
    <scope>IDENTIFICATION</scope>
</reference>
<evidence type="ECO:0000256" key="1">
    <source>
        <dbReference type="SAM" id="MobiDB-lite"/>
    </source>
</evidence>
<keyword evidence="3" id="KW-1185">Reference proteome</keyword>
<dbReference type="PANTHER" id="PTHR28635:SF1">
    <property type="entry name" value="TRANSMEMBRANE INNER EAR EXPRESSED PROTEIN"/>
    <property type="match status" value="1"/>
</dbReference>
<sequence>MNGDETLSALDEYVAPGLRLWMLIALVSGVLLVMVVIVCCFMRIRNPRTKRQIDLIAARRKMRGKKKSTVNNQNDEKSTAIVMNSMQTRNNSSGNTRKEKLERDEKEALQQHRGSRTHTTV</sequence>
<dbReference type="AlphaFoldDB" id="A0AAF3FPQ5"/>
<dbReference type="PANTHER" id="PTHR28635">
    <property type="entry name" value="TRANSMEMBRANE INNER EAR EXPRESSED PROTEIN"/>
    <property type="match status" value="1"/>
</dbReference>
<organism evidence="3 4">
    <name type="scientific">Mesorhabditis belari</name>
    <dbReference type="NCBI Taxonomy" id="2138241"/>
    <lineage>
        <taxon>Eukaryota</taxon>
        <taxon>Metazoa</taxon>
        <taxon>Ecdysozoa</taxon>
        <taxon>Nematoda</taxon>
        <taxon>Chromadorea</taxon>
        <taxon>Rhabditida</taxon>
        <taxon>Rhabditina</taxon>
        <taxon>Rhabditomorpha</taxon>
        <taxon>Rhabditoidea</taxon>
        <taxon>Rhabditidae</taxon>
        <taxon>Mesorhabditinae</taxon>
        <taxon>Mesorhabditis</taxon>
    </lineage>
</organism>
<evidence type="ECO:0000256" key="2">
    <source>
        <dbReference type="SAM" id="Phobius"/>
    </source>
</evidence>
<keyword evidence="2" id="KW-0812">Transmembrane</keyword>
<proteinExistence type="predicted"/>
<dbReference type="InterPro" id="IPR032006">
    <property type="entry name" value="TMIE"/>
</dbReference>
<feature type="transmembrane region" description="Helical" evidence="2">
    <location>
        <begin position="20"/>
        <end position="42"/>
    </location>
</feature>
<keyword evidence="2" id="KW-0472">Membrane</keyword>
<evidence type="ECO:0000313" key="3">
    <source>
        <dbReference type="Proteomes" id="UP000887575"/>
    </source>
</evidence>
<feature type="compositionally biased region" description="Polar residues" evidence="1">
    <location>
        <begin position="81"/>
        <end position="95"/>
    </location>
</feature>
<dbReference type="Pfam" id="PF16038">
    <property type="entry name" value="TMIE"/>
    <property type="match status" value="1"/>
</dbReference>
<keyword evidence="2" id="KW-1133">Transmembrane helix</keyword>
<protein>
    <submittedName>
        <fullName evidence="4">Uncharacterized protein</fullName>
    </submittedName>
</protein>
<evidence type="ECO:0000313" key="4">
    <source>
        <dbReference type="WBParaSite" id="MBELARI_LOCUS9203"/>
    </source>
</evidence>
<feature type="compositionally biased region" description="Basic and acidic residues" evidence="1">
    <location>
        <begin position="96"/>
        <end position="110"/>
    </location>
</feature>